<dbReference type="GO" id="GO:0030163">
    <property type="term" value="P:protein catabolic process"/>
    <property type="evidence" value="ECO:0007669"/>
    <property type="project" value="InterPro"/>
</dbReference>
<dbReference type="InterPro" id="IPR001478">
    <property type="entry name" value="PDZ"/>
</dbReference>
<dbReference type="GO" id="GO:0006508">
    <property type="term" value="P:proteolysis"/>
    <property type="evidence" value="ECO:0007669"/>
    <property type="project" value="InterPro"/>
</dbReference>
<dbReference type="PROSITE" id="PS50106">
    <property type="entry name" value="PDZ"/>
    <property type="match status" value="1"/>
</dbReference>
<gene>
    <name evidence="2" type="ORF">SAMN02745225_00441</name>
</gene>
<dbReference type="SUPFAM" id="SSF50156">
    <property type="entry name" value="PDZ domain-like"/>
    <property type="match status" value="1"/>
</dbReference>
<dbReference type="GO" id="GO:0004252">
    <property type="term" value="F:serine-type endopeptidase activity"/>
    <property type="evidence" value="ECO:0007669"/>
    <property type="project" value="InterPro"/>
</dbReference>
<dbReference type="Pfam" id="PF05362">
    <property type="entry name" value="Lon_C"/>
    <property type="match status" value="1"/>
</dbReference>
<keyword evidence="3" id="KW-1185">Reference proteome</keyword>
<dbReference type="AlphaFoldDB" id="A0A1M4SXW8"/>
<dbReference type="InterPro" id="IPR014721">
    <property type="entry name" value="Ribsml_uS5_D2-typ_fold_subgr"/>
</dbReference>
<dbReference type="GO" id="GO:0005524">
    <property type="term" value="F:ATP binding"/>
    <property type="evidence" value="ECO:0007669"/>
    <property type="project" value="InterPro"/>
</dbReference>
<feature type="domain" description="PDZ" evidence="1">
    <location>
        <begin position="91"/>
        <end position="178"/>
    </location>
</feature>
<proteinExistence type="predicted"/>
<evidence type="ECO:0000313" key="2">
    <source>
        <dbReference type="EMBL" id="SHE37092.1"/>
    </source>
</evidence>
<protein>
    <submittedName>
        <fullName evidence="2">PDZ domain-containing protein</fullName>
    </submittedName>
</protein>
<dbReference type="Gene3D" id="2.30.42.10">
    <property type="match status" value="1"/>
</dbReference>
<dbReference type="SUPFAM" id="SSF54211">
    <property type="entry name" value="Ribosomal protein S5 domain 2-like"/>
    <property type="match status" value="1"/>
</dbReference>
<dbReference type="PANTHER" id="PTHR10046">
    <property type="entry name" value="ATP DEPENDENT LON PROTEASE FAMILY MEMBER"/>
    <property type="match status" value="1"/>
</dbReference>
<dbReference type="EMBL" id="FQUL01000003">
    <property type="protein sequence ID" value="SHE37092.1"/>
    <property type="molecule type" value="Genomic_DNA"/>
</dbReference>
<dbReference type="SMART" id="SM00228">
    <property type="entry name" value="PDZ"/>
    <property type="match status" value="1"/>
</dbReference>
<dbReference type="Gene3D" id="3.30.230.10">
    <property type="match status" value="1"/>
</dbReference>
<accession>A0A1M4SXW8</accession>
<dbReference type="Proteomes" id="UP000184295">
    <property type="component" value="Unassembled WGS sequence"/>
</dbReference>
<sequence>MALPVVVLIGWATGFSIPEYSISPGQAIDTATLVTVPQVRPKDYVGSIYMTDVTLIHLTPILWIYDHVVSDVSIYPASEIVGSSDPSQFSQQQLSQMANAKLAAGVAAFSYLNRRVPEVYGAEVLATVPGTPAYGVLRPGDLVTEVGGKTVTSMSTFAAAITSYPPGSVVRLLVIRQNVNSSSLDFKRISFTVKLGSDPRNGKKAFLGVEYTQGVFYVLPGSIKIATGEIGGPSAGLAFALQLVQELSHHRFARGVKVAATGTIAPNGIVGEVGGVPQKAVAVYRAGVKIFLVPKQQVSQARTYVGKKLTIIGVSSLSQAIDAIKGLRGIS</sequence>
<evidence type="ECO:0000259" key="1">
    <source>
        <dbReference type="PROSITE" id="PS50106"/>
    </source>
</evidence>
<dbReference type="InterPro" id="IPR036034">
    <property type="entry name" value="PDZ_sf"/>
</dbReference>
<organism evidence="2 3">
    <name type="scientific">Ferrithrix thermotolerans DSM 19514</name>
    <dbReference type="NCBI Taxonomy" id="1121881"/>
    <lineage>
        <taxon>Bacteria</taxon>
        <taxon>Bacillati</taxon>
        <taxon>Actinomycetota</taxon>
        <taxon>Acidimicrobiia</taxon>
        <taxon>Acidimicrobiales</taxon>
        <taxon>Acidimicrobiaceae</taxon>
        <taxon>Ferrithrix</taxon>
    </lineage>
</organism>
<dbReference type="InterPro" id="IPR020568">
    <property type="entry name" value="Ribosomal_Su5_D2-typ_SF"/>
</dbReference>
<dbReference type="InterPro" id="IPR041489">
    <property type="entry name" value="PDZ_6"/>
</dbReference>
<dbReference type="InterPro" id="IPR008269">
    <property type="entry name" value="Lon_proteolytic"/>
</dbReference>
<dbReference type="Pfam" id="PF17820">
    <property type="entry name" value="PDZ_6"/>
    <property type="match status" value="1"/>
</dbReference>
<dbReference type="GO" id="GO:0004176">
    <property type="term" value="F:ATP-dependent peptidase activity"/>
    <property type="evidence" value="ECO:0007669"/>
    <property type="project" value="InterPro"/>
</dbReference>
<dbReference type="InterPro" id="IPR027065">
    <property type="entry name" value="Lon_Prtase"/>
</dbReference>
<reference evidence="3" key="1">
    <citation type="submission" date="2016-11" db="EMBL/GenBank/DDBJ databases">
        <authorList>
            <person name="Varghese N."/>
            <person name="Submissions S."/>
        </authorList>
    </citation>
    <scope>NUCLEOTIDE SEQUENCE [LARGE SCALE GENOMIC DNA]</scope>
    <source>
        <strain evidence="3">DSM 19514</strain>
    </source>
</reference>
<evidence type="ECO:0000313" key="3">
    <source>
        <dbReference type="Proteomes" id="UP000184295"/>
    </source>
</evidence>
<name>A0A1M4SXW8_9ACTN</name>
<dbReference type="STRING" id="1121881.SAMN02745225_00441"/>